<dbReference type="InterPro" id="IPR005074">
    <property type="entry name" value="Peptidase_C39"/>
</dbReference>
<feature type="non-terminal residue" evidence="2">
    <location>
        <position position="1"/>
    </location>
</feature>
<dbReference type="GO" id="GO:0008233">
    <property type="term" value="F:peptidase activity"/>
    <property type="evidence" value="ECO:0007669"/>
    <property type="project" value="InterPro"/>
</dbReference>
<dbReference type="Gene3D" id="3.90.70.10">
    <property type="entry name" value="Cysteine proteinases"/>
    <property type="match status" value="1"/>
</dbReference>
<dbReference type="GO" id="GO:0016020">
    <property type="term" value="C:membrane"/>
    <property type="evidence" value="ECO:0007669"/>
    <property type="project" value="InterPro"/>
</dbReference>
<evidence type="ECO:0000313" key="2">
    <source>
        <dbReference type="EMBL" id="GAH54227.1"/>
    </source>
</evidence>
<name>X1GAG3_9ZZZZ</name>
<dbReference type="Pfam" id="PF03412">
    <property type="entry name" value="Peptidase_C39"/>
    <property type="match status" value="1"/>
</dbReference>
<proteinExistence type="predicted"/>
<dbReference type="EMBL" id="BARU01019565">
    <property type="protein sequence ID" value="GAH54227.1"/>
    <property type="molecule type" value="Genomic_DNA"/>
</dbReference>
<dbReference type="GO" id="GO:0005524">
    <property type="term" value="F:ATP binding"/>
    <property type="evidence" value="ECO:0007669"/>
    <property type="project" value="InterPro"/>
</dbReference>
<accession>X1GAG3</accession>
<comment type="caution">
    <text evidence="2">The sequence shown here is derived from an EMBL/GenBank/DDBJ whole genome shotgun (WGS) entry which is preliminary data.</text>
</comment>
<protein>
    <recommendedName>
        <fullName evidence="1">Peptidase C39 domain-containing protein</fullName>
    </recommendedName>
</protein>
<feature type="domain" description="Peptidase C39" evidence="1">
    <location>
        <begin position="4"/>
        <end position="52"/>
    </location>
</feature>
<reference evidence="2" key="1">
    <citation type="journal article" date="2014" name="Front. Microbiol.">
        <title>High frequency of phylogenetically diverse reductive dehalogenase-homologous genes in deep subseafloor sedimentary metagenomes.</title>
        <authorList>
            <person name="Kawai M."/>
            <person name="Futagami T."/>
            <person name="Toyoda A."/>
            <person name="Takaki Y."/>
            <person name="Nishi S."/>
            <person name="Hori S."/>
            <person name="Arai W."/>
            <person name="Tsubouchi T."/>
            <person name="Morono Y."/>
            <person name="Uchiyama I."/>
            <person name="Ito T."/>
            <person name="Fujiyama A."/>
            <person name="Inagaki F."/>
            <person name="Takami H."/>
        </authorList>
    </citation>
    <scope>NUCLEOTIDE SEQUENCE</scope>
    <source>
        <strain evidence="2">Expedition CK06-06</strain>
    </source>
</reference>
<gene>
    <name evidence="2" type="ORF">S03H2_32214</name>
</gene>
<organism evidence="2">
    <name type="scientific">marine sediment metagenome</name>
    <dbReference type="NCBI Taxonomy" id="412755"/>
    <lineage>
        <taxon>unclassified sequences</taxon>
        <taxon>metagenomes</taxon>
        <taxon>ecological metagenomes</taxon>
    </lineage>
</organism>
<dbReference type="AlphaFoldDB" id="X1GAG3"/>
<dbReference type="GO" id="GO:0006508">
    <property type="term" value="P:proteolysis"/>
    <property type="evidence" value="ECO:0007669"/>
    <property type="project" value="InterPro"/>
</dbReference>
<sequence>LLDPAILYGGIEGFGHFVVITGLEDDKICYNDPDMDKEITKNITDFFKAWNKFSFKGVRIWESMIR</sequence>
<evidence type="ECO:0000259" key="1">
    <source>
        <dbReference type="Pfam" id="PF03412"/>
    </source>
</evidence>